<dbReference type="PANTHER" id="PTHR31225">
    <property type="entry name" value="OS04G0344100 PROTEIN-RELATED"/>
    <property type="match status" value="1"/>
</dbReference>
<feature type="domain" description="Terpene synthase metal-binding" evidence="6">
    <location>
        <begin position="282"/>
        <end position="521"/>
    </location>
</feature>
<dbReference type="InterPro" id="IPR034741">
    <property type="entry name" value="Terpene_cyclase-like_1_C"/>
</dbReference>
<keyword evidence="8" id="KW-1185">Reference proteome</keyword>
<dbReference type="AlphaFoldDB" id="A0AAN7IW02"/>
<comment type="cofactor">
    <cofactor evidence="1">
        <name>Mg(2+)</name>
        <dbReference type="ChEBI" id="CHEBI:18420"/>
    </cofactor>
</comment>
<dbReference type="Pfam" id="PF01397">
    <property type="entry name" value="Terpene_synth"/>
    <property type="match status" value="1"/>
</dbReference>
<keyword evidence="4" id="KW-0456">Lyase</keyword>
<dbReference type="InterPro" id="IPR050148">
    <property type="entry name" value="Terpene_synthase-like"/>
</dbReference>
<evidence type="ECO:0000256" key="3">
    <source>
        <dbReference type="ARBA" id="ARBA00022842"/>
    </source>
</evidence>
<dbReference type="SFLD" id="SFLDG01019">
    <property type="entry name" value="Terpene_Cyclase_Like_1_C_Termi"/>
    <property type="match status" value="1"/>
</dbReference>
<keyword evidence="2" id="KW-0479">Metal-binding</keyword>
<dbReference type="InterPro" id="IPR005630">
    <property type="entry name" value="Terpene_synthase_metal-bd"/>
</dbReference>
<evidence type="ECO:0000259" key="5">
    <source>
        <dbReference type="Pfam" id="PF01397"/>
    </source>
</evidence>
<dbReference type="Gene3D" id="1.50.10.130">
    <property type="entry name" value="Terpene synthase, N-terminal domain"/>
    <property type="match status" value="1"/>
</dbReference>
<dbReference type="FunFam" id="1.10.600.10:FF:000007">
    <property type="entry name" value="Isoprene synthase, chloroplastic"/>
    <property type="match status" value="1"/>
</dbReference>
<protein>
    <submittedName>
        <fullName evidence="7">Uncharacterized protein</fullName>
    </submittedName>
</protein>
<sequence length="592" mass="68297">MALSIKPLFASNNPPIAPKRIPQATNSDHFSQNSLPSAHKLSIAHDHTLSLPLKHHNYRGKHHADKIHSQHAQKLKEVKHVLNKAGEDPLEGLYMIDAIQRLGIDYHFQEEIETILQRQNMISSACGYNDINNQPYETALRFRLLRQNGYYVSSELFNNFKDKERKFKSSLVGDIKGLKGLYEASQLSIEGEDILDEAGEFSRQYLTEWATHLDHQQAILIMDTLKNPHHKSLARFTTKNIQTNIQGSNEWINVVQELAQIDSNMVHEIHQKEIHQILKWWKDLGLANELKFARDQPLKWYIWSMACLTDPILSEQRVELTKPLALLYIIDDIFDVRGTLDELKHFTEVVNRWELDAAEQLPDYMKICFKALYDTTNEICYKVYEEHGWNPMESLKKTWARLCNAFLIEAQWLAHGIFPKTEEYLKNALISTGVHMVLVHTFFFLGQGITNETVDLLDDVPGIISSSAKILRLWDDLGSAKDENQDGRDGSYLKCYMKEHCGSSIKDTREHIMSMISSEWKCLNKECLYSYPFPASFKNVSLNAARMVPLMYNYDDNHRLPSLEEHMKSLLIGGVVTQQNELTIVSRIKAEE</sequence>
<dbReference type="SUPFAM" id="SSF48239">
    <property type="entry name" value="Terpenoid cyclases/Protein prenyltransferases"/>
    <property type="match status" value="1"/>
</dbReference>
<evidence type="ECO:0000256" key="4">
    <source>
        <dbReference type="ARBA" id="ARBA00023239"/>
    </source>
</evidence>
<accession>A0AAN7IW02</accession>
<feature type="domain" description="Terpene synthase N-terminal" evidence="5">
    <location>
        <begin position="62"/>
        <end position="213"/>
    </location>
</feature>
<keyword evidence="3" id="KW-0460">Magnesium</keyword>
<dbReference type="Gene3D" id="1.10.600.10">
    <property type="entry name" value="Farnesyl Diphosphate Synthase"/>
    <property type="match status" value="1"/>
</dbReference>
<dbReference type="GO" id="GO:0016102">
    <property type="term" value="P:diterpenoid biosynthetic process"/>
    <property type="evidence" value="ECO:0007669"/>
    <property type="project" value="InterPro"/>
</dbReference>
<gene>
    <name evidence="7" type="ORF">RGQ29_019194</name>
</gene>
<evidence type="ECO:0000256" key="2">
    <source>
        <dbReference type="ARBA" id="ARBA00022723"/>
    </source>
</evidence>
<dbReference type="InterPro" id="IPR044814">
    <property type="entry name" value="Terpene_cyclase_plant_C1"/>
</dbReference>
<reference evidence="7 8" key="1">
    <citation type="journal article" date="2023" name="G3 (Bethesda)">
        <title>A haplotype-resolved chromosome-scale genome for Quercus rubra L. provides insights into the genetics of adaptive traits for red oak species.</title>
        <authorList>
            <person name="Kapoor B."/>
            <person name="Jenkins J."/>
            <person name="Schmutz J."/>
            <person name="Zhebentyayeva T."/>
            <person name="Kuelheim C."/>
            <person name="Coggeshall M."/>
            <person name="Heim C."/>
            <person name="Lasky J.R."/>
            <person name="Leites L."/>
            <person name="Islam-Faridi N."/>
            <person name="Romero-Severson J."/>
            <person name="DeLeo V.L."/>
            <person name="Lucas S.M."/>
            <person name="Lazic D."/>
            <person name="Gailing O."/>
            <person name="Carlson J."/>
            <person name="Staton M."/>
        </authorList>
    </citation>
    <scope>NUCLEOTIDE SEQUENCE [LARGE SCALE GENOMIC DNA]</scope>
    <source>
        <strain evidence="7">Pseudo-F2</strain>
    </source>
</reference>
<dbReference type="CDD" id="cd00684">
    <property type="entry name" value="Terpene_cyclase_plant_C1"/>
    <property type="match status" value="1"/>
</dbReference>
<dbReference type="GO" id="GO:0000287">
    <property type="term" value="F:magnesium ion binding"/>
    <property type="evidence" value="ECO:0007669"/>
    <property type="project" value="InterPro"/>
</dbReference>
<dbReference type="SFLD" id="SFLDS00005">
    <property type="entry name" value="Isoprenoid_Synthase_Type_I"/>
    <property type="match status" value="1"/>
</dbReference>
<dbReference type="EMBL" id="JAXUIC010000005">
    <property type="protein sequence ID" value="KAK4588101.1"/>
    <property type="molecule type" value="Genomic_DNA"/>
</dbReference>
<evidence type="ECO:0000313" key="8">
    <source>
        <dbReference type="Proteomes" id="UP001324115"/>
    </source>
</evidence>
<dbReference type="InterPro" id="IPR008930">
    <property type="entry name" value="Terpenoid_cyclase/PrenylTrfase"/>
</dbReference>
<dbReference type="Proteomes" id="UP001324115">
    <property type="component" value="Unassembled WGS sequence"/>
</dbReference>
<evidence type="ECO:0000313" key="7">
    <source>
        <dbReference type="EMBL" id="KAK4588101.1"/>
    </source>
</evidence>
<dbReference type="InterPro" id="IPR008949">
    <property type="entry name" value="Isoprenoid_synthase_dom_sf"/>
</dbReference>
<dbReference type="GO" id="GO:0010333">
    <property type="term" value="F:terpene synthase activity"/>
    <property type="evidence" value="ECO:0007669"/>
    <property type="project" value="InterPro"/>
</dbReference>
<comment type="caution">
    <text evidence="7">The sequence shown here is derived from an EMBL/GenBank/DDBJ whole genome shotgun (WGS) entry which is preliminary data.</text>
</comment>
<evidence type="ECO:0000256" key="1">
    <source>
        <dbReference type="ARBA" id="ARBA00001946"/>
    </source>
</evidence>
<name>A0AAN7IW02_QUERU</name>
<organism evidence="7 8">
    <name type="scientific">Quercus rubra</name>
    <name type="common">Northern red oak</name>
    <name type="synonym">Quercus borealis</name>
    <dbReference type="NCBI Taxonomy" id="3512"/>
    <lineage>
        <taxon>Eukaryota</taxon>
        <taxon>Viridiplantae</taxon>
        <taxon>Streptophyta</taxon>
        <taxon>Embryophyta</taxon>
        <taxon>Tracheophyta</taxon>
        <taxon>Spermatophyta</taxon>
        <taxon>Magnoliopsida</taxon>
        <taxon>eudicotyledons</taxon>
        <taxon>Gunneridae</taxon>
        <taxon>Pentapetalae</taxon>
        <taxon>rosids</taxon>
        <taxon>fabids</taxon>
        <taxon>Fagales</taxon>
        <taxon>Fagaceae</taxon>
        <taxon>Quercus</taxon>
    </lineage>
</organism>
<dbReference type="PANTHER" id="PTHR31225:SF234">
    <property type="entry name" value="TERPENE SYNTHASE 4-RELATED"/>
    <property type="match status" value="1"/>
</dbReference>
<dbReference type="Pfam" id="PF03936">
    <property type="entry name" value="Terpene_synth_C"/>
    <property type="match status" value="1"/>
</dbReference>
<proteinExistence type="predicted"/>
<dbReference type="SUPFAM" id="SSF48576">
    <property type="entry name" value="Terpenoid synthases"/>
    <property type="match status" value="1"/>
</dbReference>
<dbReference type="InterPro" id="IPR036965">
    <property type="entry name" value="Terpene_synth_N_sf"/>
</dbReference>
<evidence type="ECO:0000259" key="6">
    <source>
        <dbReference type="Pfam" id="PF03936"/>
    </source>
</evidence>
<dbReference type="InterPro" id="IPR001906">
    <property type="entry name" value="Terpene_synth_N"/>
</dbReference>